<dbReference type="PANTHER" id="PTHR40056">
    <property type="entry name" value="HYPOTHETICAL CYTOSOLIC PROTEIN"/>
    <property type="match status" value="1"/>
</dbReference>
<dbReference type="InterPro" id="IPR014975">
    <property type="entry name" value="DUF1836"/>
</dbReference>
<proteinExistence type="predicted"/>
<reference evidence="1 2" key="1">
    <citation type="journal article" date="2015" name="Genome Announc.">
        <title>Expanding the biotechnology potential of lactobacilli through comparative genomics of 213 strains and associated genera.</title>
        <authorList>
            <person name="Sun Z."/>
            <person name="Harris H.M."/>
            <person name="McCann A."/>
            <person name="Guo C."/>
            <person name="Argimon S."/>
            <person name="Zhang W."/>
            <person name="Yang X."/>
            <person name="Jeffery I.B."/>
            <person name="Cooney J.C."/>
            <person name="Kagawa T.F."/>
            <person name="Liu W."/>
            <person name="Song Y."/>
            <person name="Salvetti E."/>
            <person name="Wrobel A."/>
            <person name="Rasinkangas P."/>
            <person name="Parkhill J."/>
            <person name="Rea M.C."/>
            <person name="O'Sullivan O."/>
            <person name="Ritari J."/>
            <person name="Douillard F.P."/>
            <person name="Paul Ross R."/>
            <person name="Yang R."/>
            <person name="Briner A.E."/>
            <person name="Felis G.E."/>
            <person name="de Vos W.M."/>
            <person name="Barrangou R."/>
            <person name="Klaenhammer T.R."/>
            <person name="Caufield P.W."/>
            <person name="Cui Y."/>
            <person name="Zhang H."/>
            <person name="O'Toole P.W."/>
        </authorList>
    </citation>
    <scope>NUCLEOTIDE SEQUENCE [LARGE SCALE GENOMIC DNA]</scope>
    <source>
        <strain evidence="1 2">DSM 20605</strain>
    </source>
</reference>
<sequence length="172" mass="19949">MENNQFEIQIAELSRAKLPLWKEFPDFELYMDQLVNLGNRYLQLLQETEITPSMINSYVKKGIMHRPNKKRYDTANVAELVVISLLKSIYSLDAIKKGLHDATSQTSIDDAYDYFATSFNQTLDEITDKCFTFKLDTQEDPLLLTEQFSIHAVIYKIIGEKLINLLAHDKNH</sequence>
<dbReference type="AlphaFoldDB" id="A0A0R2C9Q6"/>
<dbReference type="EMBL" id="AYYX01000028">
    <property type="protein sequence ID" value="KRM88607.1"/>
    <property type="molecule type" value="Genomic_DNA"/>
</dbReference>
<evidence type="ECO:0000313" key="2">
    <source>
        <dbReference type="Proteomes" id="UP000051576"/>
    </source>
</evidence>
<organism evidence="1 2">
    <name type="scientific">Liquorilactobacillus vini DSM 20605</name>
    <dbReference type="NCBI Taxonomy" id="1133569"/>
    <lineage>
        <taxon>Bacteria</taxon>
        <taxon>Bacillati</taxon>
        <taxon>Bacillota</taxon>
        <taxon>Bacilli</taxon>
        <taxon>Lactobacillales</taxon>
        <taxon>Lactobacillaceae</taxon>
        <taxon>Liquorilactobacillus</taxon>
    </lineage>
</organism>
<evidence type="ECO:0000313" key="1">
    <source>
        <dbReference type="EMBL" id="KRM88607.1"/>
    </source>
</evidence>
<dbReference type="Proteomes" id="UP000051576">
    <property type="component" value="Unassembled WGS sequence"/>
</dbReference>
<comment type="caution">
    <text evidence="1">The sequence shown here is derived from an EMBL/GenBank/DDBJ whole genome shotgun (WGS) entry which is preliminary data.</text>
</comment>
<gene>
    <name evidence="1" type="ORF">FD21_GL001039</name>
</gene>
<dbReference type="PATRIC" id="fig|1133569.4.peg.1168"/>
<dbReference type="PANTHER" id="PTHR40056:SF1">
    <property type="entry name" value="DUF1836 DOMAIN-CONTAINING PROTEIN"/>
    <property type="match status" value="1"/>
</dbReference>
<dbReference type="RefSeq" id="WP_010579765.1">
    <property type="nucleotide sequence ID" value="NZ_AHYZ01000036.1"/>
</dbReference>
<keyword evidence="2" id="KW-1185">Reference proteome</keyword>
<accession>A0A0R2C9Q6</accession>
<name>A0A0R2C9Q6_9LACO</name>
<dbReference type="STRING" id="1133569.FD21_GL001039"/>
<dbReference type="eggNOG" id="COG0789">
    <property type="taxonomic scope" value="Bacteria"/>
</dbReference>
<dbReference type="Pfam" id="PF08876">
    <property type="entry name" value="DUF1836"/>
    <property type="match status" value="1"/>
</dbReference>
<protein>
    <recommendedName>
        <fullName evidence="3">BS ykrK family protein</fullName>
    </recommendedName>
</protein>
<evidence type="ECO:0008006" key="3">
    <source>
        <dbReference type="Google" id="ProtNLM"/>
    </source>
</evidence>